<protein>
    <submittedName>
        <fullName evidence="1">Uncharacterized protein</fullName>
    </submittedName>
</protein>
<proteinExistence type="predicted"/>
<accession>A0ACB9CPT4</accession>
<reference evidence="1 2" key="2">
    <citation type="journal article" date="2022" name="Mol. Ecol. Resour.">
        <title>The genomes of chicory, endive, great burdock and yacon provide insights into Asteraceae paleo-polyploidization history and plant inulin production.</title>
        <authorList>
            <person name="Fan W."/>
            <person name="Wang S."/>
            <person name="Wang H."/>
            <person name="Wang A."/>
            <person name="Jiang F."/>
            <person name="Liu H."/>
            <person name="Zhao H."/>
            <person name="Xu D."/>
            <person name="Zhang Y."/>
        </authorList>
    </citation>
    <scope>NUCLEOTIDE SEQUENCE [LARGE SCALE GENOMIC DNA]</scope>
    <source>
        <strain evidence="2">cv. Niubang</strain>
    </source>
</reference>
<evidence type="ECO:0000313" key="2">
    <source>
        <dbReference type="Proteomes" id="UP001055879"/>
    </source>
</evidence>
<reference evidence="2" key="1">
    <citation type="journal article" date="2022" name="Mol. Ecol. Resour.">
        <title>The genomes of chicory, endive, great burdock and yacon provide insights into Asteraceae palaeo-polyploidization history and plant inulin production.</title>
        <authorList>
            <person name="Fan W."/>
            <person name="Wang S."/>
            <person name="Wang H."/>
            <person name="Wang A."/>
            <person name="Jiang F."/>
            <person name="Liu H."/>
            <person name="Zhao H."/>
            <person name="Xu D."/>
            <person name="Zhang Y."/>
        </authorList>
    </citation>
    <scope>NUCLEOTIDE SEQUENCE [LARGE SCALE GENOMIC DNA]</scope>
    <source>
        <strain evidence="2">cv. Niubang</strain>
    </source>
</reference>
<organism evidence="1 2">
    <name type="scientific">Arctium lappa</name>
    <name type="common">Greater burdock</name>
    <name type="synonym">Lappa major</name>
    <dbReference type="NCBI Taxonomy" id="4217"/>
    <lineage>
        <taxon>Eukaryota</taxon>
        <taxon>Viridiplantae</taxon>
        <taxon>Streptophyta</taxon>
        <taxon>Embryophyta</taxon>
        <taxon>Tracheophyta</taxon>
        <taxon>Spermatophyta</taxon>
        <taxon>Magnoliopsida</taxon>
        <taxon>eudicotyledons</taxon>
        <taxon>Gunneridae</taxon>
        <taxon>Pentapetalae</taxon>
        <taxon>asterids</taxon>
        <taxon>campanulids</taxon>
        <taxon>Asterales</taxon>
        <taxon>Asteraceae</taxon>
        <taxon>Carduoideae</taxon>
        <taxon>Cardueae</taxon>
        <taxon>Arctiinae</taxon>
        <taxon>Arctium</taxon>
    </lineage>
</organism>
<dbReference type="Proteomes" id="UP001055879">
    <property type="component" value="Linkage Group LG04"/>
</dbReference>
<evidence type="ECO:0000313" key="1">
    <source>
        <dbReference type="EMBL" id="KAI3736312.1"/>
    </source>
</evidence>
<gene>
    <name evidence="1" type="ORF">L6452_15851</name>
</gene>
<sequence>MAKGGVIASANSKACPRNLTFNVGLIFGYDIGISGGVTSMTSFLNKFFPETTLDLEFCGENVDIIASLIKLFPIHGGLLERLNFHAPSRYDKHVEGAVWHYKKLLISSVSMYASIAEVKCIGFWFKEAANDRRRGGVGGFGMVEDERERTTGLLIPMRSAVLRQLPPRSSSHCSSLPVSPSN</sequence>
<dbReference type="EMBL" id="CM042050">
    <property type="protein sequence ID" value="KAI3736312.1"/>
    <property type="molecule type" value="Genomic_DNA"/>
</dbReference>
<keyword evidence="2" id="KW-1185">Reference proteome</keyword>
<comment type="caution">
    <text evidence="1">The sequence shown here is derived from an EMBL/GenBank/DDBJ whole genome shotgun (WGS) entry which is preliminary data.</text>
</comment>
<name>A0ACB9CPT4_ARCLA</name>